<name>A0A0C9X7V9_9AGAR</name>
<dbReference type="AlphaFoldDB" id="A0A0C9X7V9"/>
<dbReference type="Proteomes" id="UP000054477">
    <property type="component" value="Unassembled WGS sequence"/>
</dbReference>
<protein>
    <submittedName>
        <fullName evidence="1">Uncharacterized protein</fullName>
    </submittedName>
</protein>
<dbReference type="HOGENOM" id="CLU_2073541_0_0_1"/>
<reference evidence="1 2" key="1">
    <citation type="submission" date="2014-04" db="EMBL/GenBank/DDBJ databases">
        <authorList>
            <consortium name="DOE Joint Genome Institute"/>
            <person name="Kuo A."/>
            <person name="Kohler A."/>
            <person name="Nagy L.G."/>
            <person name="Floudas D."/>
            <person name="Copeland A."/>
            <person name="Barry K.W."/>
            <person name="Cichocki N."/>
            <person name="Veneault-Fourrey C."/>
            <person name="LaButti K."/>
            <person name="Lindquist E.A."/>
            <person name="Lipzen A."/>
            <person name="Lundell T."/>
            <person name="Morin E."/>
            <person name="Murat C."/>
            <person name="Sun H."/>
            <person name="Tunlid A."/>
            <person name="Henrissat B."/>
            <person name="Grigoriev I.V."/>
            <person name="Hibbett D.S."/>
            <person name="Martin F."/>
            <person name="Nordberg H.P."/>
            <person name="Cantor M.N."/>
            <person name="Hua S.X."/>
        </authorList>
    </citation>
    <scope>NUCLEOTIDE SEQUENCE [LARGE SCALE GENOMIC DNA]</scope>
    <source>
        <strain evidence="1 2">LaAM-08-1</strain>
    </source>
</reference>
<proteinExistence type="predicted"/>
<keyword evidence="2" id="KW-1185">Reference proteome</keyword>
<sequence length="118" mass="13343">MSDHKAWGRCVNCNNTLRSTIASSPKERSLTPSHAEKKRNNIACLSLIRLNCVPPVGHIYQPQFRQLLAWRHHQIDVYIKHGSLTLYASFSLLLPLRVEREIGALESAPMSVTQIPTL</sequence>
<gene>
    <name evidence="1" type="ORF">K443DRAFT_381412</name>
</gene>
<evidence type="ECO:0000313" key="2">
    <source>
        <dbReference type="Proteomes" id="UP000054477"/>
    </source>
</evidence>
<organism evidence="1 2">
    <name type="scientific">Laccaria amethystina LaAM-08-1</name>
    <dbReference type="NCBI Taxonomy" id="1095629"/>
    <lineage>
        <taxon>Eukaryota</taxon>
        <taxon>Fungi</taxon>
        <taxon>Dikarya</taxon>
        <taxon>Basidiomycota</taxon>
        <taxon>Agaricomycotina</taxon>
        <taxon>Agaricomycetes</taxon>
        <taxon>Agaricomycetidae</taxon>
        <taxon>Agaricales</taxon>
        <taxon>Agaricineae</taxon>
        <taxon>Hydnangiaceae</taxon>
        <taxon>Laccaria</taxon>
    </lineage>
</organism>
<reference evidence="2" key="2">
    <citation type="submission" date="2015-01" db="EMBL/GenBank/DDBJ databases">
        <title>Evolutionary Origins and Diversification of the Mycorrhizal Mutualists.</title>
        <authorList>
            <consortium name="DOE Joint Genome Institute"/>
            <consortium name="Mycorrhizal Genomics Consortium"/>
            <person name="Kohler A."/>
            <person name="Kuo A."/>
            <person name="Nagy L.G."/>
            <person name="Floudas D."/>
            <person name="Copeland A."/>
            <person name="Barry K.W."/>
            <person name="Cichocki N."/>
            <person name="Veneault-Fourrey C."/>
            <person name="LaButti K."/>
            <person name="Lindquist E.A."/>
            <person name="Lipzen A."/>
            <person name="Lundell T."/>
            <person name="Morin E."/>
            <person name="Murat C."/>
            <person name="Riley R."/>
            <person name="Ohm R."/>
            <person name="Sun H."/>
            <person name="Tunlid A."/>
            <person name="Henrissat B."/>
            <person name="Grigoriev I.V."/>
            <person name="Hibbett D.S."/>
            <person name="Martin F."/>
        </authorList>
    </citation>
    <scope>NUCLEOTIDE SEQUENCE [LARGE SCALE GENOMIC DNA]</scope>
    <source>
        <strain evidence="2">LaAM-08-1</strain>
    </source>
</reference>
<accession>A0A0C9X7V9</accession>
<evidence type="ECO:0000313" key="1">
    <source>
        <dbReference type="EMBL" id="KIJ93706.1"/>
    </source>
</evidence>
<dbReference type="EMBL" id="KN838829">
    <property type="protein sequence ID" value="KIJ93706.1"/>
    <property type="molecule type" value="Genomic_DNA"/>
</dbReference>